<evidence type="ECO:0000256" key="5">
    <source>
        <dbReference type="ARBA" id="ARBA00022777"/>
    </source>
</evidence>
<dbReference type="GO" id="GO:0009927">
    <property type="term" value="F:histidine phosphotransfer kinase activity"/>
    <property type="evidence" value="ECO:0007669"/>
    <property type="project" value="TreeGrafter"/>
</dbReference>
<evidence type="ECO:0000259" key="9">
    <source>
        <dbReference type="PROSITE" id="PS50109"/>
    </source>
</evidence>
<dbReference type="PANTHER" id="PTHR43047:SF66">
    <property type="entry name" value="HISKA"/>
    <property type="match status" value="1"/>
</dbReference>
<dbReference type="PRINTS" id="PR00344">
    <property type="entry name" value="BCTRLSENSOR"/>
</dbReference>
<dbReference type="InterPro" id="IPR003661">
    <property type="entry name" value="HisK_dim/P_dom"/>
</dbReference>
<dbReference type="Gene3D" id="3.30.565.10">
    <property type="entry name" value="Histidine kinase-like ATPase, C-terminal domain"/>
    <property type="match status" value="1"/>
</dbReference>
<evidence type="ECO:0000256" key="7">
    <source>
        <dbReference type="SAM" id="Coils"/>
    </source>
</evidence>
<dbReference type="Gene3D" id="1.10.287.130">
    <property type="match status" value="1"/>
</dbReference>
<dbReference type="SUPFAM" id="SSF55874">
    <property type="entry name" value="ATPase domain of HSP90 chaperone/DNA topoisomerase II/histidine kinase"/>
    <property type="match status" value="1"/>
</dbReference>
<keyword evidence="3 6" id="KW-0597">Phosphoprotein</keyword>
<evidence type="ECO:0000256" key="1">
    <source>
        <dbReference type="ARBA" id="ARBA00000085"/>
    </source>
</evidence>
<dbReference type="SUPFAM" id="SSF47384">
    <property type="entry name" value="Homodimeric domain of signal transducing histidine kinase"/>
    <property type="match status" value="1"/>
</dbReference>
<feature type="transmembrane region" description="Helical" evidence="8">
    <location>
        <begin position="139"/>
        <end position="158"/>
    </location>
</feature>
<keyword evidence="8" id="KW-1133">Transmembrane helix</keyword>
<dbReference type="Gene3D" id="3.40.50.2300">
    <property type="match status" value="1"/>
</dbReference>
<evidence type="ECO:0000259" key="10">
    <source>
        <dbReference type="PROSITE" id="PS50110"/>
    </source>
</evidence>
<dbReference type="AlphaFoldDB" id="A0A1N6ETL1"/>
<evidence type="ECO:0000256" key="2">
    <source>
        <dbReference type="ARBA" id="ARBA00012438"/>
    </source>
</evidence>
<dbReference type="InterPro" id="IPR001789">
    <property type="entry name" value="Sig_transdc_resp-reg_receiver"/>
</dbReference>
<accession>A0A1N6ETL1</accession>
<proteinExistence type="predicted"/>
<feature type="transmembrane region" description="Helical" evidence="8">
    <location>
        <begin position="35"/>
        <end position="57"/>
    </location>
</feature>
<protein>
    <recommendedName>
        <fullName evidence="2">histidine kinase</fullName>
        <ecNumber evidence="2">2.7.13.3</ecNumber>
    </recommendedName>
</protein>
<dbReference type="SUPFAM" id="SSF52172">
    <property type="entry name" value="CheY-like"/>
    <property type="match status" value="1"/>
</dbReference>
<comment type="catalytic activity">
    <reaction evidence="1">
        <text>ATP + protein L-histidine = ADP + protein N-phospho-L-histidine.</text>
        <dbReference type="EC" id="2.7.13.3"/>
    </reaction>
</comment>
<feature type="transmembrane region" description="Helical" evidence="8">
    <location>
        <begin position="88"/>
        <end position="106"/>
    </location>
</feature>
<feature type="transmembrane region" description="Helical" evidence="8">
    <location>
        <begin position="112"/>
        <end position="130"/>
    </location>
</feature>
<dbReference type="STRING" id="536979.SAMN04488055_1821"/>
<dbReference type="InterPro" id="IPR003594">
    <property type="entry name" value="HATPase_dom"/>
</dbReference>
<dbReference type="PROSITE" id="PS50109">
    <property type="entry name" value="HIS_KIN"/>
    <property type="match status" value="1"/>
</dbReference>
<dbReference type="FunFam" id="3.30.565.10:FF:000010">
    <property type="entry name" value="Sensor histidine kinase RcsC"/>
    <property type="match status" value="1"/>
</dbReference>
<dbReference type="EC" id="2.7.13.3" evidence="2"/>
<dbReference type="SMART" id="SM00448">
    <property type="entry name" value="REC"/>
    <property type="match status" value="1"/>
</dbReference>
<dbReference type="InterPro" id="IPR004358">
    <property type="entry name" value="Sig_transdc_His_kin-like_C"/>
</dbReference>
<evidence type="ECO:0000313" key="11">
    <source>
        <dbReference type="EMBL" id="SIN86348.1"/>
    </source>
</evidence>
<keyword evidence="4" id="KW-0808">Transferase</keyword>
<feature type="modified residue" description="4-aspartylphosphate" evidence="6">
    <location>
        <position position="551"/>
    </location>
</feature>
<evidence type="ECO:0000256" key="6">
    <source>
        <dbReference type="PROSITE-ProRule" id="PRU00169"/>
    </source>
</evidence>
<gene>
    <name evidence="11" type="ORF">SAMN04488055_1821</name>
</gene>
<dbReference type="InterPro" id="IPR005467">
    <property type="entry name" value="His_kinase_dom"/>
</dbReference>
<feature type="coiled-coil region" evidence="7">
    <location>
        <begin position="218"/>
        <end position="252"/>
    </location>
</feature>
<evidence type="ECO:0000313" key="12">
    <source>
        <dbReference type="Proteomes" id="UP000185003"/>
    </source>
</evidence>
<dbReference type="InterPro" id="IPR036097">
    <property type="entry name" value="HisK_dim/P_sf"/>
</dbReference>
<dbReference type="Pfam" id="PF02518">
    <property type="entry name" value="HATPase_c"/>
    <property type="match status" value="1"/>
</dbReference>
<dbReference type="Proteomes" id="UP000185003">
    <property type="component" value="Unassembled WGS sequence"/>
</dbReference>
<dbReference type="Pfam" id="PF00512">
    <property type="entry name" value="HisKA"/>
    <property type="match status" value="1"/>
</dbReference>
<dbReference type="PANTHER" id="PTHR43047">
    <property type="entry name" value="TWO-COMPONENT HISTIDINE PROTEIN KINASE"/>
    <property type="match status" value="1"/>
</dbReference>
<feature type="domain" description="Response regulatory" evidence="10">
    <location>
        <begin position="501"/>
        <end position="618"/>
    </location>
</feature>
<name>A0A1N6ETL1_9BACT</name>
<evidence type="ECO:0000256" key="4">
    <source>
        <dbReference type="ARBA" id="ARBA00022679"/>
    </source>
</evidence>
<dbReference type="EMBL" id="FSRA01000001">
    <property type="protein sequence ID" value="SIN86348.1"/>
    <property type="molecule type" value="Genomic_DNA"/>
</dbReference>
<evidence type="ECO:0000256" key="8">
    <source>
        <dbReference type="SAM" id="Phobius"/>
    </source>
</evidence>
<keyword evidence="7" id="KW-0175">Coiled coil</keyword>
<dbReference type="CDD" id="cd00082">
    <property type="entry name" value="HisKA"/>
    <property type="match status" value="1"/>
</dbReference>
<dbReference type="PROSITE" id="PS50110">
    <property type="entry name" value="RESPONSE_REGULATORY"/>
    <property type="match status" value="1"/>
</dbReference>
<feature type="transmembrane region" description="Helical" evidence="8">
    <location>
        <begin position="173"/>
        <end position="193"/>
    </location>
</feature>
<dbReference type="CDD" id="cd17546">
    <property type="entry name" value="REC_hyHK_CKI1_RcsC-like"/>
    <property type="match status" value="1"/>
</dbReference>
<dbReference type="InterPro" id="IPR036890">
    <property type="entry name" value="HATPase_C_sf"/>
</dbReference>
<keyword evidence="12" id="KW-1185">Reference proteome</keyword>
<feature type="transmembrane region" description="Helical" evidence="8">
    <location>
        <begin position="63"/>
        <end position="81"/>
    </location>
</feature>
<keyword evidence="8" id="KW-0472">Membrane</keyword>
<evidence type="ECO:0000256" key="3">
    <source>
        <dbReference type="ARBA" id="ARBA00022553"/>
    </source>
</evidence>
<dbReference type="InterPro" id="IPR011006">
    <property type="entry name" value="CheY-like_superfamily"/>
</dbReference>
<dbReference type="SMART" id="SM00388">
    <property type="entry name" value="HisKA"/>
    <property type="match status" value="1"/>
</dbReference>
<dbReference type="Pfam" id="PF00072">
    <property type="entry name" value="Response_reg"/>
    <property type="match status" value="1"/>
</dbReference>
<sequence length="642" mass="72271">MANIISQTLRTRMQEICMMGILQNSNKEDARRIKVVNIVSLVTGILVAIYGVAFYLLLHSLYILVPAVLLFCPAFFTMIWLNYKKHFIASRIGLHAIFISIILYYGSILGRVTEVQLLAVFLMSVALLIWRPQEKIPRFICALMPIICLVLLEFIYYYDLVEPLPLTETTQNMYRWMVMPVVLFLNYLAISLYQHNIMDLLRTLRSRNTSLMKSRNENERQRKQLLVYSQHLEQLVEERTSALNKANVAKSQFISELSHEIRTPLHAIIGISEMLSNILSNAEAADPQARQMAKNLGATSNNIMELINNVLELSKIEAGKNDDVKLEPFSLKEWLQNTVSIYQSIASTKSVVLHLEMDSRFPETIMSDKVMLAQVINNVLSNSIKFTPAEKDIRIKCLHNSNSILIQICDQGNGISLTQQEAIFRPFEQGDKEVYRQYGGSGLGLAIAKRKAELLGGNIQVSSVPGEGSNFLITLPLKLSTDTDNAQSSSTALLPLPADTKVVVMDDNEIDHMIMKHFLARIGITQVSFAHDGAEGVMMARSVMPDVILMDLHMPVMSGRETFCTLREDEQLKHIPIVAVSSDAFKEQEQEFILLGMDGYIRKPVDTRVLHAILQKLLLYGTKHLNAGINGSVVDKVDEAMA</sequence>
<feature type="domain" description="Histidine kinase" evidence="9">
    <location>
        <begin position="256"/>
        <end position="479"/>
    </location>
</feature>
<reference evidence="11 12" key="1">
    <citation type="submission" date="2016-11" db="EMBL/GenBank/DDBJ databases">
        <authorList>
            <person name="Jaros S."/>
            <person name="Januszkiewicz K."/>
            <person name="Wedrychowicz H."/>
        </authorList>
    </citation>
    <scope>NUCLEOTIDE SEQUENCE [LARGE SCALE GENOMIC DNA]</scope>
    <source>
        <strain evidence="11 12">DSM 24787</strain>
    </source>
</reference>
<organism evidence="11 12">
    <name type="scientific">Chitinophaga niabensis</name>
    <dbReference type="NCBI Taxonomy" id="536979"/>
    <lineage>
        <taxon>Bacteria</taxon>
        <taxon>Pseudomonadati</taxon>
        <taxon>Bacteroidota</taxon>
        <taxon>Chitinophagia</taxon>
        <taxon>Chitinophagales</taxon>
        <taxon>Chitinophagaceae</taxon>
        <taxon>Chitinophaga</taxon>
    </lineage>
</organism>
<dbReference type="OrthoDB" id="636661at2"/>
<keyword evidence="5 11" id="KW-0418">Kinase</keyword>
<dbReference type="GO" id="GO:0005886">
    <property type="term" value="C:plasma membrane"/>
    <property type="evidence" value="ECO:0007669"/>
    <property type="project" value="TreeGrafter"/>
</dbReference>
<keyword evidence="8" id="KW-0812">Transmembrane</keyword>
<dbReference type="GO" id="GO:0000155">
    <property type="term" value="F:phosphorelay sensor kinase activity"/>
    <property type="evidence" value="ECO:0007669"/>
    <property type="project" value="InterPro"/>
</dbReference>
<dbReference type="SMART" id="SM00387">
    <property type="entry name" value="HATPase_c"/>
    <property type="match status" value="1"/>
</dbReference>
<dbReference type="RefSeq" id="WP_074238934.1">
    <property type="nucleotide sequence ID" value="NZ_FSRA01000001.1"/>
</dbReference>